<evidence type="ECO:0000256" key="16">
    <source>
        <dbReference type="SAM" id="Coils"/>
    </source>
</evidence>
<dbReference type="Pfam" id="PF00595">
    <property type="entry name" value="PDZ"/>
    <property type="match status" value="1"/>
</dbReference>
<keyword evidence="3" id="KW-0963">Cytoplasm</keyword>
<dbReference type="GO" id="GO:0031175">
    <property type="term" value="P:neuron projection development"/>
    <property type="evidence" value="ECO:0007669"/>
    <property type="project" value="TreeGrafter"/>
</dbReference>
<dbReference type="InterPro" id="IPR040645">
    <property type="entry name" value="Neurabin-1/2_PDZ"/>
</dbReference>
<evidence type="ECO:0000259" key="18">
    <source>
        <dbReference type="PROSITE" id="PS50105"/>
    </source>
</evidence>
<feature type="region of interest" description="Disordered" evidence="17">
    <location>
        <begin position="572"/>
        <end position="662"/>
    </location>
</feature>
<feature type="compositionally biased region" description="Pro residues" evidence="17">
    <location>
        <begin position="28"/>
        <end position="37"/>
    </location>
</feature>
<evidence type="ECO:0000256" key="10">
    <source>
        <dbReference type="ARBA" id="ARBA00023212"/>
    </source>
</evidence>
<evidence type="ECO:0000256" key="8">
    <source>
        <dbReference type="ARBA" id="ARBA00023054"/>
    </source>
</evidence>
<evidence type="ECO:0000256" key="9">
    <source>
        <dbReference type="ARBA" id="ARBA00023203"/>
    </source>
</evidence>
<reference evidence="21" key="1">
    <citation type="submission" date="2022-11" db="UniProtKB">
        <authorList>
            <consortium name="WormBaseParasite"/>
        </authorList>
    </citation>
    <scope>IDENTIFICATION</scope>
</reference>
<dbReference type="GO" id="GO:0019722">
    <property type="term" value="P:calcium-mediated signaling"/>
    <property type="evidence" value="ECO:0007669"/>
    <property type="project" value="TreeGrafter"/>
</dbReference>
<keyword evidence="9" id="KW-0009">Actin-binding</keyword>
<proteinExistence type="predicted"/>
<evidence type="ECO:0000259" key="19">
    <source>
        <dbReference type="PROSITE" id="PS50106"/>
    </source>
</evidence>
<evidence type="ECO:0000256" key="3">
    <source>
        <dbReference type="ARBA" id="ARBA00022490"/>
    </source>
</evidence>
<feature type="region of interest" description="Disordered" evidence="17">
    <location>
        <begin position="1"/>
        <end position="60"/>
    </location>
</feature>
<feature type="region of interest" description="Disordered" evidence="17">
    <location>
        <begin position="151"/>
        <end position="192"/>
    </location>
</feature>
<keyword evidence="8 16" id="KW-0175">Coiled coil</keyword>
<name>A0A914DZF3_9BILA</name>
<keyword evidence="7" id="KW-0770">Synapse</keyword>
<feature type="compositionally biased region" description="Polar residues" evidence="17">
    <location>
        <begin position="178"/>
        <end position="192"/>
    </location>
</feature>
<feature type="compositionally biased region" description="Basic and acidic residues" evidence="17">
    <location>
        <begin position="583"/>
        <end position="595"/>
    </location>
</feature>
<dbReference type="PROSITE" id="PS50106">
    <property type="entry name" value="PDZ"/>
    <property type="match status" value="1"/>
</dbReference>
<evidence type="ECO:0000256" key="12">
    <source>
        <dbReference type="ARBA" id="ARBA00067399"/>
    </source>
</evidence>
<evidence type="ECO:0000256" key="4">
    <source>
        <dbReference type="ARBA" id="ARBA00022553"/>
    </source>
</evidence>
<keyword evidence="10" id="KW-0206">Cytoskeleton</keyword>
<feature type="compositionally biased region" description="Polar residues" evidence="17">
    <location>
        <begin position="421"/>
        <end position="432"/>
    </location>
</feature>
<dbReference type="Pfam" id="PF07647">
    <property type="entry name" value="SAM_2"/>
    <property type="match status" value="1"/>
</dbReference>
<dbReference type="SUPFAM" id="SSF50156">
    <property type="entry name" value="PDZ domain-like"/>
    <property type="match status" value="1"/>
</dbReference>
<feature type="compositionally biased region" description="Polar residues" evidence="17">
    <location>
        <begin position="609"/>
        <end position="623"/>
    </location>
</feature>
<evidence type="ECO:0000313" key="21">
    <source>
        <dbReference type="WBParaSite" id="ACRNAN_scaffold4640.g28960.t1"/>
    </source>
</evidence>
<feature type="coiled-coil region" evidence="16">
    <location>
        <begin position="475"/>
        <end position="562"/>
    </location>
</feature>
<dbReference type="FunFam" id="1.10.150.50:FF:000008">
    <property type="entry name" value="Neurabin-1 isoform 1-like protein"/>
    <property type="match status" value="1"/>
</dbReference>
<evidence type="ECO:0000256" key="5">
    <source>
        <dbReference type="ARBA" id="ARBA00022782"/>
    </source>
</evidence>
<dbReference type="GO" id="GO:0030425">
    <property type="term" value="C:dendrite"/>
    <property type="evidence" value="ECO:0007669"/>
    <property type="project" value="TreeGrafter"/>
</dbReference>
<keyword evidence="4" id="KW-0597">Phosphoprotein</keyword>
<dbReference type="GO" id="GO:0014069">
    <property type="term" value="C:postsynaptic density"/>
    <property type="evidence" value="ECO:0007669"/>
    <property type="project" value="TreeGrafter"/>
</dbReference>
<dbReference type="SUPFAM" id="SSF47769">
    <property type="entry name" value="SAM/Pointed domain"/>
    <property type="match status" value="1"/>
</dbReference>
<feature type="region of interest" description="Disordered" evidence="17">
    <location>
        <begin position="416"/>
        <end position="450"/>
    </location>
</feature>
<feature type="compositionally biased region" description="Basic and acidic residues" evidence="17">
    <location>
        <begin position="632"/>
        <end position="641"/>
    </location>
</feature>
<keyword evidence="6" id="KW-0524">Neurogenesis</keyword>
<evidence type="ECO:0000256" key="7">
    <source>
        <dbReference type="ARBA" id="ARBA00023018"/>
    </source>
</evidence>
<evidence type="ECO:0000256" key="13">
    <source>
        <dbReference type="ARBA" id="ARBA00076637"/>
    </source>
</evidence>
<dbReference type="AlphaFoldDB" id="A0A914DZF3"/>
<dbReference type="WBParaSite" id="ACRNAN_scaffold4640.g28960.t1">
    <property type="protein sequence ID" value="ACRNAN_scaffold4640.g28960.t1"/>
    <property type="gene ID" value="ACRNAN_scaffold4640.g28960"/>
</dbReference>
<dbReference type="PANTHER" id="PTHR16154:SF6">
    <property type="entry name" value="SPINOPHILIN, ISOFORM J"/>
    <property type="match status" value="1"/>
</dbReference>
<keyword evidence="20" id="KW-1185">Reference proteome</keyword>
<dbReference type="GO" id="GO:0051015">
    <property type="term" value="F:actin filament binding"/>
    <property type="evidence" value="ECO:0007669"/>
    <property type="project" value="TreeGrafter"/>
</dbReference>
<evidence type="ECO:0000256" key="6">
    <source>
        <dbReference type="ARBA" id="ARBA00022902"/>
    </source>
</evidence>
<evidence type="ECO:0000256" key="11">
    <source>
        <dbReference type="ARBA" id="ARBA00034103"/>
    </source>
</evidence>
<evidence type="ECO:0000256" key="1">
    <source>
        <dbReference type="ARBA" id="ARBA00004245"/>
    </source>
</evidence>
<evidence type="ECO:0000313" key="20">
    <source>
        <dbReference type="Proteomes" id="UP000887540"/>
    </source>
</evidence>
<dbReference type="Pfam" id="PF17817">
    <property type="entry name" value="PDZ_5"/>
    <property type="match status" value="1"/>
</dbReference>
<dbReference type="FunFam" id="2.30.42.10:FF:000010">
    <property type="entry name" value="Neurabin-1 isoform 1"/>
    <property type="match status" value="1"/>
</dbReference>
<dbReference type="SMART" id="SM00454">
    <property type="entry name" value="SAM"/>
    <property type="match status" value="1"/>
</dbReference>
<protein>
    <recommendedName>
        <fullName evidence="12">Neurabin-1</fullName>
    </recommendedName>
    <alternativeName>
        <fullName evidence="14">Neurabin-I</fullName>
    </alternativeName>
    <alternativeName>
        <fullName evidence="13">Neural tissue-specific F-actin-binding protein I</fullName>
    </alternativeName>
    <alternativeName>
        <fullName evidence="15">Protein phosphatase 1 regulatory subunit 9A</fullName>
    </alternativeName>
</protein>
<dbReference type="Gene3D" id="1.10.150.50">
    <property type="entry name" value="Transcription Factor, Ets-1"/>
    <property type="match status" value="1"/>
</dbReference>
<organism evidence="20 21">
    <name type="scientific">Acrobeloides nanus</name>
    <dbReference type="NCBI Taxonomy" id="290746"/>
    <lineage>
        <taxon>Eukaryota</taxon>
        <taxon>Metazoa</taxon>
        <taxon>Ecdysozoa</taxon>
        <taxon>Nematoda</taxon>
        <taxon>Chromadorea</taxon>
        <taxon>Rhabditida</taxon>
        <taxon>Tylenchina</taxon>
        <taxon>Cephalobomorpha</taxon>
        <taxon>Cephaloboidea</taxon>
        <taxon>Cephalobidae</taxon>
        <taxon>Acrobeloides</taxon>
    </lineage>
</organism>
<feature type="domain" description="PDZ" evidence="19">
    <location>
        <begin position="303"/>
        <end position="391"/>
    </location>
</feature>
<dbReference type="GO" id="GO:0015629">
    <property type="term" value="C:actin cytoskeleton"/>
    <property type="evidence" value="ECO:0007669"/>
    <property type="project" value="TreeGrafter"/>
</dbReference>
<dbReference type="Proteomes" id="UP000887540">
    <property type="component" value="Unplaced"/>
</dbReference>
<dbReference type="InterPro" id="IPR013761">
    <property type="entry name" value="SAM/pointed_sf"/>
</dbReference>
<accession>A0A914DZF3</accession>
<dbReference type="InterPro" id="IPR036034">
    <property type="entry name" value="PDZ_sf"/>
</dbReference>
<evidence type="ECO:0000256" key="14">
    <source>
        <dbReference type="ARBA" id="ARBA00077125"/>
    </source>
</evidence>
<feature type="compositionally biased region" description="Low complexity" evidence="17">
    <location>
        <begin position="163"/>
        <end position="177"/>
    </location>
</feature>
<keyword evidence="2" id="KW-0217">Developmental protein</keyword>
<evidence type="ECO:0000256" key="15">
    <source>
        <dbReference type="ARBA" id="ARBA00082439"/>
    </source>
</evidence>
<dbReference type="SMART" id="SM00228">
    <property type="entry name" value="PDZ"/>
    <property type="match status" value="1"/>
</dbReference>
<dbReference type="PANTHER" id="PTHR16154">
    <property type="entry name" value="NEURABIN"/>
    <property type="match status" value="1"/>
</dbReference>
<dbReference type="GO" id="GO:0005737">
    <property type="term" value="C:cytoplasm"/>
    <property type="evidence" value="ECO:0007669"/>
    <property type="project" value="TreeGrafter"/>
</dbReference>
<dbReference type="InterPro" id="IPR043446">
    <property type="entry name" value="Neurabin-like"/>
</dbReference>
<comment type="subcellular location">
    <subcellularLocation>
        <location evidence="1">Cytoplasm</location>
        <location evidence="1">Cytoskeleton</location>
    </subcellularLocation>
    <subcellularLocation>
        <location evidence="11">Synapse</location>
    </subcellularLocation>
</comment>
<dbReference type="InterPro" id="IPR001660">
    <property type="entry name" value="SAM"/>
</dbReference>
<sequence length="877" mass="98217">MFEQLERSTEQVPSFYSPRPQRHISAPKVPPPVPPKPSSQSSNGTPSPTPPGNVTPSSPMSQVAKNFSELVSDLDKINSPRVISTNLNATNTATYPRMTDSLRYNKNSPTETMDYSRDSLTKGSCFEPYWRDPSFYKRRFGVEGSATDEILGSGQIMHDENNSSESGESVPSEPRPSGQESPQHDSIPSSRNSTTFALIRRQPTPSNLRSSPSPIEDVARTSISSLDNESASSFIGGILETRQGLSPEHETVNRKVSFSTAPIQVYKTHGIQEYDRKNDDIDPVASCAEYELERRLDKMELFDVELEKGPEGLGVSIIGMGVGADSGLEKLGIFVKSITPGGAVHKNGKIRVCDQIVSVDGVSLVGVSQLFAAQTLRATGSKVTFTIGREPNLEDSEVAQLIRQSLEQDRMKTMGMGYAEPSTTRTVSSSGTPAPESEEGSRSPPLQRRNGALEAEIRAKIAALEMELVESHKNADQMKDVLENTRVHYVQLENKYDQAKQLLKNYQDREKELLEREETHVEQLREKDDHYSTLITHMKRRIDELERKLDQMAQRRTSIAEVELTDLREQLAACTDPKPSGNKNREASIENEKTEVLLPQEHPDPPMSGDQTAESTLKRSQVGNPEAVSSAEGHHKEHPEPLPRQQSQVSKSSHGARFAGQTPRSIHMSAAPPLHYHHPMPPHQPHPQLHQYYLPHEACIGVGVGSPRGPLCCPSSHMMASLPCEEYMDDRFMTTSSTCESPVPRISEPASPAMPPKFLHHHRRILFPLRKRYIQNENEFWRQDMESQGLQVLQWNTDDVCQLLIQIGLEKYIPEFTVNEITGPKFLDLDGTKLKSMGIHNHSDRTIIKKRIKLIKSRIEKERKHLEKESRARAWDT</sequence>
<dbReference type="PROSITE" id="PS50105">
    <property type="entry name" value="SAM_DOMAIN"/>
    <property type="match status" value="1"/>
</dbReference>
<feature type="compositionally biased region" description="Polar residues" evidence="17">
    <location>
        <begin position="644"/>
        <end position="653"/>
    </location>
</feature>
<dbReference type="Gene3D" id="2.30.42.10">
    <property type="match status" value="1"/>
</dbReference>
<evidence type="ECO:0000256" key="2">
    <source>
        <dbReference type="ARBA" id="ARBA00022473"/>
    </source>
</evidence>
<evidence type="ECO:0000256" key="17">
    <source>
        <dbReference type="SAM" id="MobiDB-lite"/>
    </source>
</evidence>
<dbReference type="InterPro" id="IPR001478">
    <property type="entry name" value="PDZ"/>
</dbReference>
<keyword evidence="5" id="KW-0221">Differentiation</keyword>
<feature type="domain" description="SAM" evidence="18">
    <location>
        <begin position="795"/>
        <end position="858"/>
    </location>
</feature>
<dbReference type="GO" id="GO:0007015">
    <property type="term" value="P:actin filament organization"/>
    <property type="evidence" value="ECO:0007669"/>
    <property type="project" value="TreeGrafter"/>
</dbReference>